<dbReference type="GO" id="GO:0031469">
    <property type="term" value="C:bacterial microcompartment"/>
    <property type="evidence" value="ECO:0007669"/>
    <property type="project" value="UniProtKB-SubCell"/>
</dbReference>
<dbReference type="InterPro" id="IPR050575">
    <property type="entry name" value="BMC_shell"/>
</dbReference>
<gene>
    <name evidence="5" type="ORF">EV692_2260</name>
</gene>
<dbReference type="PANTHER" id="PTHR33941">
    <property type="entry name" value="PROPANEDIOL UTILIZATION PROTEIN PDUA"/>
    <property type="match status" value="1"/>
</dbReference>
<proteinExistence type="inferred from homology"/>
<dbReference type="InterPro" id="IPR037233">
    <property type="entry name" value="CcmK-like_sf"/>
</dbReference>
<dbReference type="InterPro" id="IPR000249">
    <property type="entry name" value="BMC_dom"/>
</dbReference>
<keyword evidence="6" id="KW-1185">Reference proteome</keyword>
<sequence length="156" mass="16672">MNTQSLGLIEVIGLSNAIEAADAGVKSANVTLLGYELTNGSGLVLVKFIGEISEVQTAVDAAINAVEQKNGKVHAYKTIARLSNGIESLLIQVQPLVKKENKENITTRSINIPIHNITEVVDETSCCSGDSCLDIIERQEVVKPNSVKSKTKKVGK</sequence>
<dbReference type="Pfam" id="PF00936">
    <property type="entry name" value="BMC"/>
    <property type="match status" value="1"/>
</dbReference>
<comment type="caution">
    <text evidence="5">The sequence shown here is derived from an EMBL/GenBank/DDBJ whole genome shotgun (WGS) entry which is preliminary data.</text>
</comment>
<keyword evidence="2" id="KW-1283">Bacterial microcompartment</keyword>
<dbReference type="PROSITE" id="PS51930">
    <property type="entry name" value="BMC_2"/>
    <property type="match status" value="1"/>
</dbReference>
<feature type="domain" description="BMC" evidence="4">
    <location>
        <begin position="5"/>
        <end position="91"/>
    </location>
</feature>
<evidence type="ECO:0000313" key="5">
    <source>
        <dbReference type="EMBL" id="TCK66986.1"/>
    </source>
</evidence>
<evidence type="ECO:0000256" key="2">
    <source>
        <dbReference type="ARBA" id="ARBA00024446"/>
    </source>
</evidence>
<organism evidence="5 6">
    <name type="scientific">Lonepinella koalarum</name>
    <dbReference type="NCBI Taxonomy" id="53417"/>
    <lineage>
        <taxon>Bacteria</taxon>
        <taxon>Pseudomonadati</taxon>
        <taxon>Pseudomonadota</taxon>
        <taxon>Gammaproteobacteria</taxon>
        <taxon>Pasteurellales</taxon>
        <taxon>Pasteurellaceae</taxon>
        <taxon>Lonepinella</taxon>
    </lineage>
</organism>
<evidence type="ECO:0000256" key="1">
    <source>
        <dbReference type="ARBA" id="ARBA00024322"/>
    </source>
</evidence>
<protein>
    <submittedName>
        <fullName evidence="5">Microcompartment protein CcmL/EutN</fullName>
    </submittedName>
</protein>
<name>A0A4R1KPM6_9PAST</name>
<dbReference type="CDD" id="cd07045">
    <property type="entry name" value="BMC_CcmK_like"/>
    <property type="match status" value="1"/>
</dbReference>
<evidence type="ECO:0000313" key="6">
    <source>
        <dbReference type="Proteomes" id="UP000295496"/>
    </source>
</evidence>
<dbReference type="SUPFAM" id="SSF143414">
    <property type="entry name" value="CcmK-like"/>
    <property type="match status" value="1"/>
</dbReference>
<dbReference type="Proteomes" id="UP000295496">
    <property type="component" value="Unassembled WGS sequence"/>
</dbReference>
<dbReference type="InterPro" id="IPR044872">
    <property type="entry name" value="CcmK/CsoS1_BMC"/>
</dbReference>
<reference evidence="5 6" key="1">
    <citation type="submission" date="2019-03" db="EMBL/GenBank/DDBJ databases">
        <title>Genomic Encyclopedia of Type Strains, Phase IV (KMG-IV): sequencing the most valuable type-strain genomes for metagenomic binning, comparative biology and taxonomic classification.</title>
        <authorList>
            <person name="Goeker M."/>
        </authorList>
    </citation>
    <scope>NUCLEOTIDE SEQUENCE [LARGE SCALE GENOMIC DNA]</scope>
    <source>
        <strain evidence="5 6">DSM 10053</strain>
    </source>
</reference>
<evidence type="ECO:0000259" key="4">
    <source>
        <dbReference type="PROSITE" id="PS51930"/>
    </source>
</evidence>
<comment type="subcellular location">
    <subcellularLocation>
        <location evidence="1">Bacterial microcompartment</location>
    </subcellularLocation>
</comment>
<dbReference type="AlphaFoldDB" id="A0A4R1KPM6"/>
<comment type="similarity">
    <text evidence="3">Belongs to the bacterial microcompartments protein family.</text>
</comment>
<dbReference type="Gene3D" id="3.30.70.1710">
    <property type="match status" value="1"/>
</dbReference>
<dbReference type="SMART" id="SM00877">
    <property type="entry name" value="BMC"/>
    <property type="match status" value="1"/>
</dbReference>
<dbReference type="PANTHER" id="PTHR33941:SF11">
    <property type="entry name" value="BACTERIAL MICROCOMPARTMENT SHELL PROTEIN PDUJ"/>
    <property type="match status" value="1"/>
</dbReference>
<dbReference type="EMBL" id="SMGJ01000009">
    <property type="protein sequence ID" value="TCK66986.1"/>
    <property type="molecule type" value="Genomic_DNA"/>
</dbReference>
<accession>A0A4R1KPM6</accession>
<dbReference type="RefSeq" id="WP_132302815.1">
    <property type="nucleotide sequence ID" value="NZ_CP170642.1"/>
</dbReference>
<evidence type="ECO:0000256" key="3">
    <source>
        <dbReference type="PROSITE-ProRule" id="PRU01278"/>
    </source>
</evidence>